<sequence>MNMKQTRFPVHLSRSELSSKQQLMEPWLHHEKRLHVLRSFTTSNQLKHQCITIVPMLTCATKPEGEKTRADPEPLHLDRTGVDPHVLPPEPPLSSPPSINTYRRVVWRALVSAS</sequence>
<evidence type="ECO:0000256" key="1">
    <source>
        <dbReference type="SAM" id="MobiDB-lite"/>
    </source>
</evidence>
<comment type="caution">
    <text evidence="2">The sequence shown here is derived from an EMBL/GenBank/DDBJ whole genome shotgun (WGS) entry which is preliminary data.</text>
</comment>
<feature type="compositionally biased region" description="Pro residues" evidence="1">
    <location>
        <begin position="86"/>
        <end position="95"/>
    </location>
</feature>
<accession>A0ABQ7L0V6</accession>
<dbReference type="Proteomes" id="UP000823674">
    <property type="component" value="Chromosome A07"/>
</dbReference>
<gene>
    <name evidence="2" type="primary">A07p022530.1_BraROA</name>
    <name evidence="2" type="ORF">IGI04_027056</name>
</gene>
<evidence type="ECO:0000313" key="3">
    <source>
        <dbReference type="Proteomes" id="UP000823674"/>
    </source>
</evidence>
<protein>
    <submittedName>
        <fullName evidence="2">Uncharacterized protein</fullName>
    </submittedName>
</protein>
<reference evidence="2 3" key="1">
    <citation type="submission" date="2021-03" db="EMBL/GenBank/DDBJ databases">
        <authorList>
            <person name="King G.J."/>
            <person name="Bancroft I."/>
            <person name="Baten A."/>
            <person name="Bloomfield J."/>
            <person name="Borpatragohain P."/>
            <person name="He Z."/>
            <person name="Irish N."/>
            <person name="Irwin J."/>
            <person name="Liu K."/>
            <person name="Mauleon R.P."/>
            <person name="Moore J."/>
            <person name="Morris R."/>
            <person name="Ostergaard L."/>
            <person name="Wang B."/>
            <person name="Wells R."/>
        </authorList>
    </citation>
    <scope>NUCLEOTIDE SEQUENCE [LARGE SCALE GENOMIC DNA]</scope>
    <source>
        <strain evidence="2">R-o-18</strain>
        <tissue evidence="2">Leaf</tissue>
    </source>
</reference>
<organism evidence="2 3">
    <name type="scientific">Brassica rapa subsp. trilocularis</name>
    <dbReference type="NCBI Taxonomy" id="1813537"/>
    <lineage>
        <taxon>Eukaryota</taxon>
        <taxon>Viridiplantae</taxon>
        <taxon>Streptophyta</taxon>
        <taxon>Embryophyta</taxon>
        <taxon>Tracheophyta</taxon>
        <taxon>Spermatophyta</taxon>
        <taxon>Magnoliopsida</taxon>
        <taxon>eudicotyledons</taxon>
        <taxon>Gunneridae</taxon>
        <taxon>Pentapetalae</taxon>
        <taxon>rosids</taxon>
        <taxon>malvids</taxon>
        <taxon>Brassicales</taxon>
        <taxon>Brassicaceae</taxon>
        <taxon>Brassiceae</taxon>
        <taxon>Brassica</taxon>
    </lineage>
</organism>
<name>A0ABQ7L0V6_BRACM</name>
<feature type="compositionally biased region" description="Basic and acidic residues" evidence="1">
    <location>
        <begin position="63"/>
        <end position="82"/>
    </location>
</feature>
<keyword evidence="3" id="KW-1185">Reference proteome</keyword>
<evidence type="ECO:0000313" key="2">
    <source>
        <dbReference type="EMBL" id="KAG5379214.1"/>
    </source>
</evidence>
<feature type="region of interest" description="Disordered" evidence="1">
    <location>
        <begin position="63"/>
        <end position="98"/>
    </location>
</feature>
<dbReference type="EMBL" id="JADBGQ010000009">
    <property type="protein sequence ID" value="KAG5379214.1"/>
    <property type="molecule type" value="Genomic_DNA"/>
</dbReference>
<proteinExistence type="predicted"/>